<evidence type="ECO:0000256" key="1">
    <source>
        <dbReference type="ARBA" id="ARBA00022598"/>
    </source>
</evidence>
<accession>A0ABY7MQA0</accession>
<evidence type="ECO:0000256" key="6">
    <source>
        <dbReference type="ARBA" id="ARBA00023146"/>
    </source>
</evidence>
<keyword evidence="1 7" id="KW-0436">Ligase</keyword>
<keyword evidence="5 7" id="KW-0067">ATP-binding</keyword>
<dbReference type="EMBL" id="CP089391">
    <property type="protein sequence ID" value="WBL79713.1"/>
    <property type="molecule type" value="Genomic_DNA"/>
</dbReference>
<evidence type="ECO:0000256" key="3">
    <source>
        <dbReference type="ARBA" id="ARBA00022741"/>
    </source>
</evidence>
<evidence type="ECO:0000256" key="5">
    <source>
        <dbReference type="ARBA" id="ARBA00022840"/>
    </source>
</evidence>
<keyword evidence="7" id="KW-0648">Protein biosynthesis</keyword>
<evidence type="ECO:0000259" key="8">
    <source>
        <dbReference type="Pfam" id="PF00749"/>
    </source>
</evidence>
<proteinExistence type="inferred from homology"/>
<evidence type="ECO:0000313" key="10">
    <source>
        <dbReference type="Proteomes" id="UP001179614"/>
    </source>
</evidence>
<keyword evidence="3 7" id="KW-0547">Nucleotide-binding</keyword>
<sequence length="290" mass="31280">MAPPVFRFAPSPNGYLHLGHAYSALLNFDCARAAGGRLLLRIEDIDATRCRPEFETAIDEDLNWLGIAWETPVRRQSEHLADYGIALEKLAALGLVYPAFESRAEIAKLVAAREADGPWPRDPDGAPIYPGAAKSLSADARARLIASGAPYALRLDMAGACRRVTGLTWNELGEGADGACGVVQARPEAWGDVILARKETPTSYHLSVVVDDALQGVSEVVRGQDLFHATSVHRLLQVLLGLPEPVYRHHALILDGERRKLSKSSRSTGLRELRAGGASPAGIRRLVGLG</sequence>
<protein>
    <submittedName>
        <fullName evidence="9">tRNA glutamyl-Q(34) synthetase GluQRS</fullName>
        <ecNumber evidence="9">6.1.1.-</ecNumber>
    </submittedName>
</protein>
<dbReference type="Pfam" id="PF00749">
    <property type="entry name" value="tRNA-synt_1c"/>
    <property type="match status" value="1"/>
</dbReference>
<dbReference type="GO" id="GO:0016874">
    <property type="term" value="F:ligase activity"/>
    <property type="evidence" value="ECO:0007669"/>
    <property type="project" value="UniProtKB-KW"/>
</dbReference>
<reference evidence="9" key="1">
    <citation type="submission" date="2021-12" db="EMBL/GenBank/DDBJ databases">
        <title>Bradyrhizobium xenonodulans sp. nov.</title>
        <authorList>
            <person name="Claassens R."/>
            <person name="Venter S.N."/>
            <person name="Beukes C.W."/>
            <person name="Stepkowski T."/>
            <person name="Steenkamp E.T."/>
        </authorList>
    </citation>
    <scope>NUCLEOTIDE SEQUENCE</scope>
    <source>
        <strain evidence="9">14AB</strain>
    </source>
</reference>
<dbReference type="NCBIfam" id="NF004315">
    <property type="entry name" value="PRK05710.1-4"/>
    <property type="match status" value="1"/>
</dbReference>
<comment type="similarity">
    <text evidence="7">Belongs to the class-I aminoacyl-tRNA synthetase family.</text>
</comment>
<dbReference type="SUPFAM" id="SSF52374">
    <property type="entry name" value="Nucleotidylyl transferase"/>
    <property type="match status" value="1"/>
</dbReference>
<evidence type="ECO:0000256" key="7">
    <source>
        <dbReference type="RuleBase" id="RU363037"/>
    </source>
</evidence>
<organism evidence="9 10">
    <name type="scientific">Bradyrhizobium xenonodulans</name>
    <dbReference type="NCBI Taxonomy" id="2736875"/>
    <lineage>
        <taxon>Bacteria</taxon>
        <taxon>Pseudomonadati</taxon>
        <taxon>Pseudomonadota</taxon>
        <taxon>Alphaproteobacteria</taxon>
        <taxon>Hyphomicrobiales</taxon>
        <taxon>Nitrobacteraceae</taxon>
        <taxon>Bradyrhizobium</taxon>
    </lineage>
</organism>
<evidence type="ECO:0000313" key="9">
    <source>
        <dbReference type="EMBL" id="WBL79713.1"/>
    </source>
</evidence>
<dbReference type="InterPro" id="IPR000924">
    <property type="entry name" value="Glu/Gln-tRNA-synth"/>
</dbReference>
<feature type="domain" description="Glutamyl/glutaminyl-tRNA synthetase class Ib catalytic" evidence="8">
    <location>
        <begin position="7"/>
        <end position="267"/>
    </location>
</feature>
<dbReference type="InterPro" id="IPR001412">
    <property type="entry name" value="aa-tRNA-synth_I_CS"/>
</dbReference>
<evidence type="ECO:0000256" key="2">
    <source>
        <dbReference type="ARBA" id="ARBA00022723"/>
    </source>
</evidence>
<dbReference type="InterPro" id="IPR014729">
    <property type="entry name" value="Rossmann-like_a/b/a_fold"/>
</dbReference>
<dbReference type="PANTHER" id="PTHR43311">
    <property type="entry name" value="GLUTAMATE--TRNA LIGASE"/>
    <property type="match status" value="1"/>
</dbReference>
<dbReference type="RefSeq" id="WP_270165751.1">
    <property type="nucleotide sequence ID" value="NZ_CP089391.1"/>
</dbReference>
<keyword evidence="6 7" id="KW-0030">Aminoacyl-tRNA synthetase</keyword>
<dbReference type="EC" id="6.1.1.-" evidence="9"/>
<dbReference type="Proteomes" id="UP001179614">
    <property type="component" value="Chromosome"/>
</dbReference>
<dbReference type="PRINTS" id="PR00987">
    <property type="entry name" value="TRNASYNTHGLU"/>
</dbReference>
<gene>
    <name evidence="9" type="primary">gluQRS</name>
    <name evidence="9" type="ORF">I3J27_04585</name>
</gene>
<name>A0ABY7MQA0_9BRAD</name>
<keyword evidence="10" id="KW-1185">Reference proteome</keyword>
<dbReference type="PANTHER" id="PTHR43311:SF1">
    <property type="entry name" value="GLUTAMYL-Q TRNA(ASP) SYNTHETASE"/>
    <property type="match status" value="1"/>
</dbReference>
<dbReference type="InterPro" id="IPR020058">
    <property type="entry name" value="Glu/Gln-tRNA-synth_Ib_cat-dom"/>
</dbReference>
<dbReference type="Gene3D" id="3.40.50.620">
    <property type="entry name" value="HUPs"/>
    <property type="match status" value="1"/>
</dbReference>
<keyword evidence="4" id="KW-0862">Zinc</keyword>
<keyword evidence="2" id="KW-0479">Metal-binding</keyword>
<evidence type="ECO:0000256" key="4">
    <source>
        <dbReference type="ARBA" id="ARBA00022833"/>
    </source>
</evidence>
<dbReference type="InterPro" id="IPR049940">
    <property type="entry name" value="GluQ/Sye"/>
</dbReference>
<dbReference type="PROSITE" id="PS00178">
    <property type="entry name" value="AA_TRNA_LIGASE_I"/>
    <property type="match status" value="1"/>
</dbReference>